<evidence type="ECO:0008006" key="3">
    <source>
        <dbReference type="Google" id="ProtNLM"/>
    </source>
</evidence>
<dbReference type="Proteomes" id="UP000253941">
    <property type="component" value="Unassembled WGS sequence"/>
</dbReference>
<name>A0A369TBV2_9PROT</name>
<sequence length="69" mass="7854">MPAIWLYHYTGRIRWRRRVISVEISNTDRALVEGLVKGVSIEELSARLGLSDAQVHWRLQGLLGILAGR</sequence>
<evidence type="ECO:0000313" key="2">
    <source>
        <dbReference type="Proteomes" id="UP000253941"/>
    </source>
</evidence>
<proteinExistence type="predicted"/>
<gene>
    <name evidence="1" type="ORF">DRB17_06445</name>
</gene>
<organism evidence="1 2">
    <name type="scientific">Ferruginivarius sediminum</name>
    <dbReference type="NCBI Taxonomy" id="2661937"/>
    <lineage>
        <taxon>Bacteria</taxon>
        <taxon>Pseudomonadati</taxon>
        <taxon>Pseudomonadota</taxon>
        <taxon>Alphaproteobacteria</taxon>
        <taxon>Rhodospirillales</taxon>
        <taxon>Rhodospirillaceae</taxon>
        <taxon>Ferruginivarius</taxon>
    </lineage>
</organism>
<dbReference type="AlphaFoldDB" id="A0A369TBV2"/>
<comment type="caution">
    <text evidence="1">The sequence shown here is derived from an EMBL/GenBank/DDBJ whole genome shotgun (WGS) entry which is preliminary data.</text>
</comment>
<keyword evidence="2" id="KW-1185">Reference proteome</keyword>
<reference evidence="1 2" key="1">
    <citation type="submission" date="2018-07" db="EMBL/GenBank/DDBJ databases">
        <title>Venubactetium sediminum gen. nov., sp. nov., isolated from a marine solar saltern.</title>
        <authorList>
            <person name="Wang S."/>
        </authorList>
    </citation>
    <scope>NUCLEOTIDE SEQUENCE [LARGE SCALE GENOMIC DNA]</scope>
    <source>
        <strain evidence="1 2">WD2A32</strain>
    </source>
</reference>
<accession>A0A369TBV2</accession>
<evidence type="ECO:0000313" key="1">
    <source>
        <dbReference type="EMBL" id="RDD62793.1"/>
    </source>
</evidence>
<protein>
    <recommendedName>
        <fullName evidence="3">HTH luxR-type domain-containing protein</fullName>
    </recommendedName>
</protein>
<dbReference type="EMBL" id="QPMH01000004">
    <property type="protein sequence ID" value="RDD62793.1"/>
    <property type="molecule type" value="Genomic_DNA"/>
</dbReference>